<evidence type="ECO:0000313" key="4">
    <source>
        <dbReference type="Proteomes" id="UP001183643"/>
    </source>
</evidence>
<evidence type="ECO:0000259" key="2">
    <source>
        <dbReference type="Pfam" id="PF13581"/>
    </source>
</evidence>
<keyword evidence="1" id="KW-0808">Transferase</keyword>
<name>A0AAE4CDR7_9ACTN</name>
<dbReference type="InterPro" id="IPR050267">
    <property type="entry name" value="Anti-sigma-factor_SerPK"/>
</dbReference>
<dbReference type="GO" id="GO:0004674">
    <property type="term" value="F:protein serine/threonine kinase activity"/>
    <property type="evidence" value="ECO:0007669"/>
    <property type="project" value="UniProtKB-KW"/>
</dbReference>
<dbReference type="PANTHER" id="PTHR35526">
    <property type="entry name" value="ANTI-SIGMA-F FACTOR RSBW-RELATED"/>
    <property type="match status" value="1"/>
</dbReference>
<dbReference type="PANTHER" id="PTHR35526:SF3">
    <property type="entry name" value="ANTI-SIGMA-F FACTOR RSBW"/>
    <property type="match status" value="1"/>
</dbReference>
<dbReference type="InterPro" id="IPR003594">
    <property type="entry name" value="HATPase_dom"/>
</dbReference>
<proteinExistence type="predicted"/>
<dbReference type="Proteomes" id="UP001183643">
    <property type="component" value="Unassembled WGS sequence"/>
</dbReference>
<keyword evidence="1" id="KW-0723">Serine/threonine-protein kinase</keyword>
<evidence type="ECO:0000313" key="3">
    <source>
        <dbReference type="EMBL" id="MDR7277815.1"/>
    </source>
</evidence>
<dbReference type="Pfam" id="PF13581">
    <property type="entry name" value="HATPase_c_2"/>
    <property type="match status" value="1"/>
</dbReference>
<reference evidence="3" key="1">
    <citation type="submission" date="2023-07" db="EMBL/GenBank/DDBJ databases">
        <title>Sequencing the genomes of 1000 actinobacteria strains.</title>
        <authorList>
            <person name="Klenk H.-P."/>
        </authorList>
    </citation>
    <scope>NUCLEOTIDE SEQUENCE</scope>
    <source>
        <strain evidence="3">DSM 44707</strain>
    </source>
</reference>
<feature type="domain" description="Histidine kinase/HSP90-like ATPase" evidence="2">
    <location>
        <begin position="7"/>
        <end position="118"/>
    </location>
</feature>
<protein>
    <submittedName>
        <fullName evidence="3">Anti-sigma regulatory factor (Ser/Thr protein kinase)</fullName>
    </submittedName>
</protein>
<evidence type="ECO:0000256" key="1">
    <source>
        <dbReference type="ARBA" id="ARBA00022527"/>
    </source>
</evidence>
<organism evidence="3 4">
    <name type="scientific">Catenuloplanes atrovinosus</name>
    <dbReference type="NCBI Taxonomy" id="137266"/>
    <lineage>
        <taxon>Bacteria</taxon>
        <taxon>Bacillati</taxon>
        <taxon>Actinomycetota</taxon>
        <taxon>Actinomycetes</taxon>
        <taxon>Micromonosporales</taxon>
        <taxon>Micromonosporaceae</taxon>
        <taxon>Catenuloplanes</taxon>
    </lineage>
</organism>
<dbReference type="AlphaFoldDB" id="A0AAE4CDR7"/>
<comment type="caution">
    <text evidence="3">The sequence shown here is derived from an EMBL/GenBank/DDBJ whole genome shotgun (WGS) entry which is preliminary data.</text>
</comment>
<accession>A0AAE4CDR7</accession>
<dbReference type="Gene3D" id="3.30.565.10">
    <property type="entry name" value="Histidine kinase-like ATPase, C-terminal domain"/>
    <property type="match status" value="1"/>
</dbReference>
<gene>
    <name evidence="3" type="ORF">J2S41_004593</name>
</gene>
<dbReference type="SUPFAM" id="SSF55874">
    <property type="entry name" value="ATPase domain of HSP90 chaperone/DNA topoisomerase II/histidine kinase"/>
    <property type="match status" value="1"/>
</dbReference>
<dbReference type="CDD" id="cd16936">
    <property type="entry name" value="HATPase_RsbW-like"/>
    <property type="match status" value="1"/>
</dbReference>
<keyword evidence="1" id="KW-0418">Kinase</keyword>
<dbReference type="EMBL" id="JAVDYB010000001">
    <property type="protein sequence ID" value="MDR7277815.1"/>
    <property type="molecule type" value="Genomic_DNA"/>
</dbReference>
<sequence>MRYAVATDLAALRAFVAARAVALGLPEERAELLVLAVSELATNTLQHTGSGGEVTLHAARGRLTCDVVNQVRDGTAVPVLGRPMPAADALRGRGLAIVERICDEVETSVVAGSTRVRIHLDL</sequence>
<keyword evidence="4" id="KW-1185">Reference proteome</keyword>
<dbReference type="InterPro" id="IPR036890">
    <property type="entry name" value="HATPase_C_sf"/>
</dbReference>